<feature type="region of interest" description="Disordered" evidence="1">
    <location>
        <begin position="248"/>
        <end position="283"/>
    </location>
</feature>
<name>A0A8K0TUK9_9PEZI</name>
<organism evidence="3 4">
    <name type="scientific">Plectosphaerella cucumerina</name>
    <dbReference type="NCBI Taxonomy" id="40658"/>
    <lineage>
        <taxon>Eukaryota</taxon>
        <taxon>Fungi</taxon>
        <taxon>Dikarya</taxon>
        <taxon>Ascomycota</taxon>
        <taxon>Pezizomycotina</taxon>
        <taxon>Sordariomycetes</taxon>
        <taxon>Hypocreomycetidae</taxon>
        <taxon>Glomerellales</taxon>
        <taxon>Plectosphaerellaceae</taxon>
        <taxon>Plectosphaerella</taxon>
    </lineage>
</organism>
<evidence type="ECO:0000256" key="2">
    <source>
        <dbReference type="SAM" id="SignalP"/>
    </source>
</evidence>
<evidence type="ECO:0000313" key="4">
    <source>
        <dbReference type="Proteomes" id="UP000813385"/>
    </source>
</evidence>
<keyword evidence="2" id="KW-0732">Signal</keyword>
<feature type="signal peptide" evidence="2">
    <location>
        <begin position="1"/>
        <end position="21"/>
    </location>
</feature>
<dbReference type="OrthoDB" id="3629846at2759"/>
<feature type="chain" id="PRO_5035450741" evidence="2">
    <location>
        <begin position="22"/>
        <end position="305"/>
    </location>
</feature>
<dbReference type="Proteomes" id="UP000813385">
    <property type="component" value="Unassembled WGS sequence"/>
</dbReference>
<evidence type="ECO:0000256" key="1">
    <source>
        <dbReference type="SAM" id="MobiDB-lite"/>
    </source>
</evidence>
<gene>
    <name evidence="3" type="ORF">B0T11DRAFT_313755</name>
</gene>
<protein>
    <submittedName>
        <fullName evidence="3">Uncharacterized protein</fullName>
    </submittedName>
</protein>
<comment type="caution">
    <text evidence="3">The sequence shown here is derived from an EMBL/GenBank/DDBJ whole genome shotgun (WGS) entry which is preliminary data.</text>
</comment>
<proteinExistence type="predicted"/>
<dbReference type="AlphaFoldDB" id="A0A8K0TUK9"/>
<evidence type="ECO:0000313" key="3">
    <source>
        <dbReference type="EMBL" id="KAH7375088.1"/>
    </source>
</evidence>
<sequence length="305" mass="31799">MLARFAASAVAVAVFSSGASAQSLSFGPQDESNASPNATNSVTFEPPTINDQTTTEWTWRVNVSSVAVPALNDTRLEDPHIVQTTWDMSFGDRPNLASAVQNVTAVCAAVIVRTEWPLNVTRNFDSSDGNCNGVLGNDCVSAIIAKSMWDNSTQSCSVTPSLSDIPACRDTLLNGDHELHMALGDLLPEATNSGQGIVQTTSAVHAGSESKARYEEELNQLQLSIIELVSVGPGQTYTALQAVCNRVNSGGPADDEDDGQEGSGGNDNDQGGDDNGDDGSAATSNRAWAVGVFVSVTAAVMAAML</sequence>
<keyword evidence="4" id="KW-1185">Reference proteome</keyword>
<dbReference type="EMBL" id="JAGPXD010000001">
    <property type="protein sequence ID" value="KAH7375088.1"/>
    <property type="molecule type" value="Genomic_DNA"/>
</dbReference>
<reference evidence="3" key="1">
    <citation type="journal article" date="2021" name="Nat. Commun.">
        <title>Genetic determinants of endophytism in the Arabidopsis root mycobiome.</title>
        <authorList>
            <person name="Mesny F."/>
            <person name="Miyauchi S."/>
            <person name="Thiergart T."/>
            <person name="Pickel B."/>
            <person name="Atanasova L."/>
            <person name="Karlsson M."/>
            <person name="Huettel B."/>
            <person name="Barry K.W."/>
            <person name="Haridas S."/>
            <person name="Chen C."/>
            <person name="Bauer D."/>
            <person name="Andreopoulos W."/>
            <person name="Pangilinan J."/>
            <person name="LaButti K."/>
            <person name="Riley R."/>
            <person name="Lipzen A."/>
            <person name="Clum A."/>
            <person name="Drula E."/>
            <person name="Henrissat B."/>
            <person name="Kohler A."/>
            <person name="Grigoriev I.V."/>
            <person name="Martin F.M."/>
            <person name="Hacquard S."/>
        </authorList>
    </citation>
    <scope>NUCLEOTIDE SEQUENCE</scope>
    <source>
        <strain evidence="3">MPI-CAGE-AT-0016</strain>
    </source>
</reference>
<accession>A0A8K0TUK9</accession>
<feature type="region of interest" description="Disordered" evidence="1">
    <location>
        <begin position="25"/>
        <end position="51"/>
    </location>
</feature>